<dbReference type="AlphaFoldDB" id="A0A154BNM1"/>
<dbReference type="Pfam" id="PF22691">
    <property type="entry name" value="Thiolase_C_1"/>
    <property type="match status" value="1"/>
</dbReference>
<dbReference type="InterPro" id="IPR002155">
    <property type="entry name" value="Thiolase"/>
</dbReference>
<dbReference type="STRING" id="1794912.AXX12_12210"/>
<feature type="domain" description="Thiolase N-terminal" evidence="1">
    <location>
        <begin position="8"/>
        <end position="223"/>
    </location>
</feature>
<dbReference type="InterPro" id="IPR016039">
    <property type="entry name" value="Thiolase-like"/>
</dbReference>
<dbReference type="NCBIfam" id="NF004810">
    <property type="entry name" value="PRK06157.1"/>
    <property type="match status" value="1"/>
</dbReference>
<dbReference type="RefSeq" id="WP_066244073.1">
    <property type="nucleotide sequence ID" value="NZ_LSGP01000023.1"/>
</dbReference>
<dbReference type="OrthoDB" id="9785768at2"/>
<protein>
    <recommendedName>
        <fullName evidence="5">Acetyl-CoA acetyltransferase</fullName>
    </recommendedName>
</protein>
<evidence type="ECO:0000313" key="4">
    <source>
        <dbReference type="Proteomes" id="UP000076268"/>
    </source>
</evidence>
<comment type="caution">
    <text evidence="3">The sequence shown here is derived from an EMBL/GenBank/DDBJ whole genome shotgun (WGS) entry which is preliminary data.</text>
</comment>
<organism evidence="3 4">
    <name type="scientific">Anaerosporomusa subterranea</name>
    <dbReference type="NCBI Taxonomy" id="1794912"/>
    <lineage>
        <taxon>Bacteria</taxon>
        <taxon>Bacillati</taxon>
        <taxon>Bacillota</taxon>
        <taxon>Negativicutes</taxon>
        <taxon>Acetonemataceae</taxon>
        <taxon>Anaerosporomusa</taxon>
    </lineage>
</organism>
<reference evidence="3 4" key="1">
    <citation type="submission" date="2016-02" db="EMBL/GenBank/DDBJ databases">
        <title>Anaerosporomusa subterraneum gen. nov., sp. nov., a spore-forming obligate anaerobe isolated from saprolite.</title>
        <authorList>
            <person name="Choi J.K."/>
            <person name="Shah M."/>
            <person name="Yee N."/>
        </authorList>
    </citation>
    <scope>NUCLEOTIDE SEQUENCE [LARGE SCALE GENOMIC DNA]</scope>
    <source>
        <strain evidence="3 4">RU4</strain>
    </source>
</reference>
<dbReference type="SUPFAM" id="SSF53901">
    <property type="entry name" value="Thiolase-like"/>
    <property type="match status" value="1"/>
</dbReference>
<sequence length="394" mass="42220">MTMKDKVAIVGMGCSKFGERWGLGVADLAIESAYEAFEDAGVGPKDIEACFVGQMYAPVGGLAGAQVADALKFHNIPVLRNENWCTSGHIALIQACMAVASGAYDVVMALGVEKLKDTGYPGLGTGRGMSPVYEARRTAPGSFSLIATRYFEQYGLSLEEGKQTIGKIAVKNHQNGLLAPKAHFHKAITLEDVMKAPIIAQPLGLFDCCGNSDGSACAIITRADTARTLREDPIYVKGFGVAMDTVLPHSRPNFNWTSFDALKTSSSKAYAMAGIKSPREEIDLAEVHDCFTITEMLIYEDFGFSAPGRAKEDIDAGFFELSGGLPVNTDGGLKCFGHPVGASGLRMTYEIYKQLQYKVDNPKRQVRNVKRGLAHTFGGGPQLSAVLIAGNEKG</sequence>
<dbReference type="InterPro" id="IPR055140">
    <property type="entry name" value="Thiolase_C_2"/>
</dbReference>
<feature type="domain" description="Thiolase C-terminal" evidence="2">
    <location>
        <begin position="255"/>
        <end position="390"/>
    </location>
</feature>
<evidence type="ECO:0000259" key="2">
    <source>
        <dbReference type="Pfam" id="PF22691"/>
    </source>
</evidence>
<proteinExistence type="predicted"/>
<dbReference type="Pfam" id="PF00108">
    <property type="entry name" value="Thiolase_N"/>
    <property type="match status" value="1"/>
</dbReference>
<dbReference type="EMBL" id="LSGP01000023">
    <property type="protein sequence ID" value="KYZ75475.1"/>
    <property type="molecule type" value="Genomic_DNA"/>
</dbReference>
<dbReference type="CDD" id="cd00829">
    <property type="entry name" value="SCP-x_thiolase"/>
    <property type="match status" value="1"/>
</dbReference>
<dbReference type="PANTHER" id="PTHR42870">
    <property type="entry name" value="ACETYL-COA C-ACETYLTRANSFERASE"/>
    <property type="match status" value="1"/>
</dbReference>
<accession>A0A154BNM1</accession>
<dbReference type="InterPro" id="IPR020616">
    <property type="entry name" value="Thiolase_N"/>
</dbReference>
<dbReference type="GO" id="GO:0016747">
    <property type="term" value="F:acyltransferase activity, transferring groups other than amino-acyl groups"/>
    <property type="evidence" value="ECO:0007669"/>
    <property type="project" value="InterPro"/>
</dbReference>
<evidence type="ECO:0000259" key="1">
    <source>
        <dbReference type="Pfam" id="PF00108"/>
    </source>
</evidence>
<evidence type="ECO:0008006" key="5">
    <source>
        <dbReference type="Google" id="ProtNLM"/>
    </source>
</evidence>
<dbReference type="Gene3D" id="3.40.47.10">
    <property type="match status" value="1"/>
</dbReference>
<name>A0A154BNM1_ANASB</name>
<dbReference type="PIRSF" id="PIRSF000429">
    <property type="entry name" value="Ac-CoA_Ac_transf"/>
    <property type="match status" value="1"/>
</dbReference>
<evidence type="ECO:0000313" key="3">
    <source>
        <dbReference type="EMBL" id="KYZ75475.1"/>
    </source>
</evidence>
<dbReference type="Proteomes" id="UP000076268">
    <property type="component" value="Unassembled WGS sequence"/>
</dbReference>
<dbReference type="PANTHER" id="PTHR42870:SF6">
    <property type="entry name" value="ACETYL-COA C-ACYLTRANSFERASE"/>
    <property type="match status" value="1"/>
</dbReference>
<gene>
    <name evidence="3" type="ORF">AXX12_12210</name>
</gene>
<keyword evidence="4" id="KW-1185">Reference proteome</keyword>